<feature type="site" description="Contributes to substrate recognition" evidence="9">
    <location>
        <position position="107"/>
    </location>
</feature>
<dbReference type="OrthoDB" id="9813880at2"/>
<keyword evidence="12" id="KW-1185">Reference proteome</keyword>
<evidence type="ECO:0000313" key="12">
    <source>
        <dbReference type="Proteomes" id="UP000198748"/>
    </source>
</evidence>
<evidence type="ECO:0000256" key="10">
    <source>
        <dbReference type="PIRSR" id="PIRSR004682-4"/>
    </source>
</evidence>
<feature type="binding site" evidence="10">
    <location>
        <position position="106"/>
    </location>
    <ligand>
        <name>Zn(2+)</name>
        <dbReference type="ChEBI" id="CHEBI:29105"/>
    </ligand>
</feature>
<evidence type="ECO:0000256" key="8">
    <source>
        <dbReference type="PIRSR" id="PIRSR004682-1"/>
    </source>
</evidence>
<name>A0A1G7D1R4_9BACT</name>
<feature type="active site" description="Nucleophile" evidence="8">
    <location>
        <position position="12"/>
    </location>
</feature>
<keyword evidence="2 7" id="KW-0963">Cytoplasm</keyword>
<evidence type="ECO:0000256" key="3">
    <source>
        <dbReference type="ARBA" id="ARBA00022723"/>
    </source>
</evidence>
<dbReference type="EC" id="3.1.3.-" evidence="7"/>
<keyword evidence="10" id="KW-0460">Magnesium</keyword>
<sequence length="195" mass="22011">MLHELVKAVFLDKDGTLIRDEPYNVDPAKVVFEDDVFEGLRTLQGDGYRLVIISNQPGLAMGLFSQTELDALVHYFEDRFAENGIMLAGFYYCPHLPAAQDIACECRKPEPGMLLRAARELHIDLSKSWMIGDILNDVEAGNRAGCRTVLIDNGNETEWETGPYREPHYTTRYFLDATDYITAQTISSDDTTQLP</sequence>
<comment type="subcellular location">
    <subcellularLocation>
        <location evidence="1 7">Cytoplasm</location>
    </subcellularLocation>
</comment>
<evidence type="ECO:0000256" key="5">
    <source>
        <dbReference type="ARBA" id="ARBA00023277"/>
    </source>
</evidence>
<dbReference type="PANTHER" id="PTHR42891">
    <property type="entry name" value="D-GLYCERO-BETA-D-MANNO-HEPTOSE-1,7-BISPHOSPHATE 7-PHOSPHATASE"/>
    <property type="match status" value="1"/>
</dbReference>
<feature type="binding site" evidence="10">
    <location>
        <position position="12"/>
    </location>
    <ligand>
        <name>Mg(2+)</name>
        <dbReference type="ChEBI" id="CHEBI:18420"/>
    </ligand>
</feature>
<dbReference type="STRING" id="659014.SAMN04487996_10597"/>
<feature type="binding site" evidence="10">
    <location>
        <position position="14"/>
    </location>
    <ligand>
        <name>Mg(2+)</name>
        <dbReference type="ChEBI" id="CHEBI:18420"/>
    </ligand>
</feature>
<dbReference type="SUPFAM" id="SSF56784">
    <property type="entry name" value="HAD-like"/>
    <property type="match status" value="1"/>
</dbReference>
<evidence type="ECO:0000256" key="9">
    <source>
        <dbReference type="PIRSR" id="PIRSR004682-3"/>
    </source>
</evidence>
<dbReference type="InterPro" id="IPR006549">
    <property type="entry name" value="HAD-SF_hydro_IIIA"/>
</dbReference>
<keyword evidence="10" id="KW-0862">Zinc</keyword>
<feature type="site" description="Stabilizes the phosphoryl group" evidence="9">
    <location>
        <position position="108"/>
    </location>
</feature>
<evidence type="ECO:0000256" key="6">
    <source>
        <dbReference type="ARBA" id="ARBA00031828"/>
    </source>
</evidence>
<dbReference type="CDD" id="cd07503">
    <property type="entry name" value="HAD_HisB-N"/>
    <property type="match status" value="1"/>
</dbReference>
<accession>A0A1G7D1R4</accession>
<feature type="site" description="Stabilizes the phosphoryl group" evidence="9">
    <location>
        <position position="54"/>
    </location>
</feature>
<dbReference type="GO" id="GO:0005737">
    <property type="term" value="C:cytoplasm"/>
    <property type="evidence" value="ECO:0007669"/>
    <property type="project" value="UniProtKB-SubCell"/>
</dbReference>
<feature type="active site" description="Proton donor" evidence="8">
    <location>
        <position position="14"/>
    </location>
</feature>
<keyword evidence="5 7" id="KW-0119">Carbohydrate metabolism</keyword>
<evidence type="ECO:0000256" key="7">
    <source>
        <dbReference type="PIRNR" id="PIRNR004682"/>
    </source>
</evidence>
<dbReference type="Pfam" id="PF13242">
    <property type="entry name" value="Hydrolase_like"/>
    <property type="match status" value="1"/>
</dbReference>
<keyword evidence="4 7" id="KW-0378">Hydrolase</keyword>
<comment type="cofactor">
    <cofactor evidence="10">
        <name>Zn(2+)</name>
        <dbReference type="ChEBI" id="CHEBI:29105"/>
    </cofactor>
</comment>
<dbReference type="GO" id="GO:0016791">
    <property type="term" value="F:phosphatase activity"/>
    <property type="evidence" value="ECO:0007669"/>
    <property type="project" value="InterPro"/>
</dbReference>
<proteinExistence type="inferred from homology"/>
<dbReference type="InterPro" id="IPR006543">
    <property type="entry name" value="Histidinol-phos"/>
</dbReference>
<dbReference type="AlphaFoldDB" id="A0A1G7D1R4"/>
<feature type="binding site" evidence="10">
    <location>
        <position position="104"/>
    </location>
    <ligand>
        <name>Zn(2+)</name>
        <dbReference type="ChEBI" id="CHEBI:29105"/>
    </ligand>
</feature>
<dbReference type="EMBL" id="FNAN01000005">
    <property type="protein sequence ID" value="SDE45542.1"/>
    <property type="molecule type" value="Genomic_DNA"/>
</dbReference>
<dbReference type="Gene3D" id="3.40.50.1000">
    <property type="entry name" value="HAD superfamily/HAD-like"/>
    <property type="match status" value="1"/>
</dbReference>
<feature type="binding site" evidence="10">
    <location>
        <position position="93"/>
    </location>
    <ligand>
        <name>Zn(2+)</name>
        <dbReference type="ChEBI" id="CHEBI:29105"/>
    </ligand>
</feature>
<comment type="cofactor">
    <cofactor evidence="10">
        <name>Mg(2+)</name>
        <dbReference type="ChEBI" id="CHEBI:18420"/>
    </cofactor>
</comment>
<dbReference type="NCBIfam" id="TIGR01662">
    <property type="entry name" value="HAD-SF-IIIA"/>
    <property type="match status" value="1"/>
</dbReference>
<evidence type="ECO:0000313" key="11">
    <source>
        <dbReference type="EMBL" id="SDE45542.1"/>
    </source>
</evidence>
<dbReference type="GO" id="GO:0005975">
    <property type="term" value="P:carbohydrate metabolic process"/>
    <property type="evidence" value="ECO:0007669"/>
    <property type="project" value="InterPro"/>
</dbReference>
<evidence type="ECO:0000256" key="1">
    <source>
        <dbReference type="ARBA" id="ARBA00004496"/>
    </source>
</evidence>
<reference evidence="12" key="1">
    <citation type="submission" date="2016-10" db="EMBL/GenBank/DDBJ databases">
        <authorList>
            <person name="Varghese N."/>
            <person name="Submissions S."/>
        </authorList>
    </citation>
    <scope>NUCLEOTIDE SEQUENCE [LARGE SCALE GENOMIC DNA]</scope>
    <source>
        <strain evidence="12">DSM 25329</strain>
    </source>
</reference>
<feature type="binding site" evidence="10">
    <location>
        <position position="95"/>
    </location>
    <ligand>
        <name>Zn(2+)</name>
        <dbReference type="ChEBI" id="CHEBI:29105"/>
    </ligand>
</feature>
<protein>
    <recommendedName>
        <fullName evidence="6 7">D,D-heptose 1,7-bisphosphate phosphatase</fullName>
        <ecNumber evidence="7">3.1.3.-</ecNumber>
    </recommendedName>
</protein>
<dbReference type="Proteomes" id="UP000198748">
    <property type="component" value="Unassembled WGS sequence"/>
</dbReference>
<dbReference type="InterPro" id="IPR004446">
    <property type="entry name" value="Heptose_bisP_phosphatase"/>
</dbReference>
<dbReference type="PANTHER" id="PTHR42891:SF1">
    <property type="entry name" value="D-GLYCERO-BETA-D-MANNO-HEPTOSE-1,7-BISPHOSPHATE 7-PHOSPHATASE"/>
    <property type="match status" value="1"/>
</dbReference>
<dbReference type="PIRSF" id="PIRSF004682">
    <property type="entry name" value="GmhB"/>
    <property type="match status" value="1"/>
</dbReference>
<comment type="similarity">
    <text evidence="7">Belongs to the gmhB family.</text>
</comment>
<dbReference type="InterPro" id="IPR036412">
    <property type="entry name" value="HAD-like_sf"/>
</dbReference>
<feature type="binding site" evidence="10">
    <location>
        <position position="133"/>
    </location>
    <ligand>
        <name>Mg(2+)</name>
        <dbReference type="ChEBI" id="CHEBI:18420"/>
    </ligand>
</feature>
<dbReference type="GO" id="GO:0046872">
    <property type="term" value="F:metal ion binding"/>
    <property type="evidence" value="ECO:0007669"/>
    <property type="project" value="UniProtKB-KW"/>
</dbReference>
<gene>
    <name evidence="11" type="ORF">SAMN04487996_10597</name>
</gene>
<dbReference type="NCBIfam" id="TIGR01656">
    <property type="entry name" value="Histidinol-ppas"/>
    <property type="match status" value="1"/>
</dbReference>
<evidence type="ECO:0000256" key="4">
    <source>
        <dbReference type="ARBA" id="ARBA00022801"/>
    </source>
</evidence>
<dbReference type="RefSeq" id="WP_090148578.1">
    <property type="nucleotide sequence ID" value="NZ_FNAN01000005.1"/>
</dbReference>
<evidence type="ECO:0000256" key="2">
    <source>
        <dbReference type="ARBA" id="ARBA00022490"/>
    </source>
</evidence>
<keyword evidence="3 10" id="KW-0479">Metal-binding</keyword>
<dbReference type="InterPro" id="IPR023214">
    <property type="entry name" value="HAD_sf"/>
</dbReference>
<organism evidence="11 12">
    <name type="scientific">Dyadobacter soli</name>
    <dbReference type="NCBI Taxonomy" id="659014"/>
    <lineage>
        <taxon>Bacteria</taxon>
        <taxon>Pseudomonadati</taxon>
        <taxon>Bacteroidota</taxon>
        <taxon>Cytophagia</taxon>
        <taxon>Cytophagales</taxon>
        <taxon>Spirosomataceae</taxon>
        <taxon>Dyadobacter</taxon>
    </lineage>
</organism>